<proteinExistence type="predicted"/>
<evidence type="ECO:0000313" key="1">
    <source>
        <dbReference type="EMBL" id="MBI6882346.1"/>
    </source>
</evidence>
<dbReference type="Proteomes" id="UP000637061">
    <property type="component" value="Unassembled WGS sequence"/>
</dbReference>
<organism evidence="1 2">
    <name type="scientific">Pseudomonas putida</name>
    <name type="common">Arthrobacter siderocapsulatus</name>
    <dbReference type="NCBI Taxonomy" id="303"/>
    <lineage>
        <taxon>Bacteria</taxon>
        <taxon>Pseudomonadati</taxon>
        <taxon>Pseudomonadota</taxon>
        <taxon>Gammaproteobacteria</taxon>
        <taxon>Pseudomonadales</taxon>
        <taxon>Pseudomonadaceae</taxon>
        <taxon>Pseudomonas</taxon>
    </lineage>
</organism>
<dbReference type="AlphaFoldDB" id="A0A8I1EB17"/>
<protein>
    <submittedName>
        <fullName evidence="1">Uncharacterized protein</fullName>
    </submittedName>
</protein>
<sequence length="200" mass="22362">MQIPVYKKDFSEKKFSNIARKLKESWPGKIKLSQAQAILSNCLGYKNLHSVTSQANSPSNILEASSFSHELISSQSRKCLAEEFGLSNDDIDAILNQTFFDLTCTNDQFAKSIIIDLVCPYYFDNIKKYFISGISRPVIVGSEYQPTGIYSVLEIIEATGMSRNIVSHAQTLMDIAKLSDGSRFTDLVRDFSKKMPSACC</sequence>
<gene>
    <name evidence="1" type="ORF">JEU22_00175</name>
</gene>
<comment type="caution">
    <text evidence="1">The sequence shown here is derived from an EMBL/GenBank/DDBJ whole genome shotgun (WGS) entry which is preliminary data.</text>
</comment>
<evidence type="ECO:0000313" key="2">
    <source>
        <dbReference type="Proteomes" id="UP000637061"/>
    </source>
</evidence>
<dbReference type="EMBL" id="JAEHTE010000001">
    <property type="protein sequence ID" value="MBI6882346.1"/>
    <property type="molecule type" value="Genomic_DNA"/>
</dbReference>
<reference evidence="1" key="1">
    <citation type="submission" date="2020-12" db="EMBL/GenBank/DDBJ databases">
        <title>Enhanced detection system for hospital associated transmission using whole genome sequencing surveillance.</title>
        <authorList>
            <person name="Harrison L.H."/>
            <person name="Van Tyne D."/>
            <person name="Marsh J.W."/>
            <person name="Griffith M.P."/>
            <person name="Snyder D.J."/>
            <person name="Cooper V.S."/>
            <person name="Mustapha M."/>
        </authorList>
    </citation>
    <scope>NUCLEOTIDE SEQUENCE</scope>
    <source>
        <strain evidence="1">PSB00042</strain>
    </source>
</reference>
<name>A0A8I1EB17_PSEPU</name>
<accession>A0A8I1EB17</accession>
<dbReference type="RefSeq" id="WP_198745970.1">
    <property type="nucleotide sequence ID" value="NZ_JAEHTE010000001.1"/>
</dbReference>